<dbReference type="Proteomes" id="UP000501812">
    <property type="component" value="Chromosome"/>
</dbReference>
<dbReference type="KEGG" id="luo:HHL09_19440"/>
<dbReference type="InterPro" id="IPR023372">
    <property type="entry name" value="Rest_endonuc_II_EcoRII_N"/>
</dbReference>
<evidence type="ECO:0000313" key="2">
    <source>
        <dbReference type="EMBL" id="QJE99324.1"/>
    </source>
</evidence>
<dbReference type="AlphaFoldDB" id="A0A858RRY9"/>
<protein>
    <recommendedName>
        <fullName evidence="1">Restriction endonuclease type II EcoRII N-terminal domain-containing protein</fullName>
    </recommendedName>
</protein>
<name>A0A858RRY9_9BACT</name>
<reference evidence="2 3" key="1">
    <citation type="submission" date="2020-04" db="EMBL/GenBank/DDBJ databases">
        <title>Luteolibacter sp. G-1-1-1 isolated from soil.</title>
        <authorList>
            <person name="Dahal R.H."/>
        </authorList>
    </citation>
    <scope>NUCLEOTIDE SEQUENCE [LARGE SCALE GENOMIC DNA]</scope>
    <source>
        <strain evidence="2 3">G-1-1-1</strain>
    </source>
</reference>
<dbReference type="Pfam" id="PF09217">
    <property type="entry name" value="EcoRII-N"/>
    <property type="match status" value="1"/>
</dbReference>
<evidence type="ECO:0000313" key="3">
    <source>
        <dbReference type="Proteomes" id="UP000501812"/>
    </source>
</evidence>
<dbReference type="SUPFAM" id="SSF101936">
    <property type="entry name" value="DNA-binding pseudobarrel domain"/>
    <property type="match status" value="1"/>
</dbReference>
<gene>
    <name evidence="2" type="ORF">HHL09_19440</name>
</gene>
<proteinExistence type="predicted"/>
<dbReference type="InterPro" id="IPR015300">
    <property type="entry name" value="DNA-bd_pseudobarrel_sf"/>
</dbReference>
<accession>A0A858RRY9</accession>
<dbReference type="EMBL" id="CP051774">
    <property type="protein sequence ID" value="QJE99324.1"/>
    <property type="molecule type" value="Genomic_DNA"/>
</dbReference>
<keyword evidence="3" id="KW-1185">Reference proteome</keyword>
<feature type="domain" description="Restriction endonuclease type II EcoRII N-terminal" evidence="1">
    <location>
        <begin position="8"/>
        <end position="85"/>
    </location>
</feature>
<dbReference type="Gene3D" id="2.40.330.10">
    <property type="entry name" value="DNA-binding pseudobarrel domain"/>
    <property type="match status" value="1"/>
</dbReference>
<sequence>MMRSTVEKVLSANDTGETHAHQAGLLIPKNIARLEFFPKLDPSIKNPRCVIDLRDAAGEEWTFNYIYYNNALFGGTRNEYRLTSMTEFLRHYDLKEGDTVVFKRPTGRFYGVDYRRKHQGLTTFPSGRKVLKLSGNWIILDTDDLS</sequence>
<evidence type="ECO:0000259" key="1">
    <source>
        <dbReference type="Pfam" id="PF09217"/>
    </source>
</evidence>
<organism evidence="2 3">
    <name type="scientific">Luteolibacter luteus</name>
    <dbReference type="NCBI Taxonomy" id="2728835"/>
    <lineage>
        <taxon>Bacteria</taxon>
        <taxon>Pseudomonadati</taxon>
        <taxon>Verrucomicrobiota</taxon>
        <taxon>Verrucomicrobiia</taxon>
        <taxon>Verrucomicrobiales</taxon>
        <taxon>Verrucomicrobiaceae</taxon>
        <taxon>Luteolibacter</taxon>
    </lineage>
</organism>